<name>A0ABV8I4P5_9ACTN</name>
<feature type="domain" description="Pirin C-terminal" evidence="1">
    <location>
        <begin position="62"/>
        <end position="159"/>
    </location>
</feature>
<dbReference type="Proteomes" id="UP001595850">
    <property type="component" value="Unassembled WGS sequence"/>
</dbReference>
<dbReference type="InterPro" id="IPR014710">
    <property type="entry name" value="RmlC-like_jellyroll"/>
</dbReference>
<protein>
    <submittedName>
        <fullName evidence="2">Pirin family protein</fullName>
    </submittedName>
</protein>
<dbReference type="InterPro" id="IPR011051">
    <property type="entry name" value="RmlC_Cupin_sf"/>
</dbReference>
<dbReference type="SUPFAM" id="SSF51182">
    <property type="entry name" value="RmlC-like cupins"/>
    <property type="match status" value="1"/>
</dbReference>
<dbReference type="PIRSF" id="PIRSF006232">
    <property type="entry name" value="Pirin"/>
    <property type="match status" value="1"/>
</dbReference>
<organism evidence="2 3">
    <name type="scientific">Planomonospora corallina</name>
    <dbReference type="NCBI Taxonomy" id="1806052"/>
    <lineage>
        <taxon>Bacteria</taxon>
        <taxon>Bacillati</taxon>
        <taxon>Actinomycetota</taxon>
        <taxon>Actinomycetes</taxon>
        <taxon>Streptosporangiales</taxon>
        <taxon>Streptosporangiaceae</taxon>
        <taxon>Planomonospora</taxon>
    </lineage>
</organism>
<evidence type="ECO:0000313" key="3">
    <source>
        <dbReference type="Proteomes" id="UP001595850"/>
    </source>
</evidence>
<dbReference type="PANTHER" id="PTHR13903">
    <property type="entry name" value="PIRIN-RELATED"/>
    <property type="match status" value="1"/>
</dbReference>
<sequence>MHGLQLWVALPEHARHGEPRFEHHPALPVPDGGGDGTVTVVVGELGGARSPACVHSPLLGAEVLLASGGHRRLPLDPGFEHAVLVMSGAARVAGVDLEPGALLYLGQGRTEAVVDAAGPARLFLLGGEPFDEPLVMWWNFVGRSHEEIAQARDDWMSGRRFGTVTGCEAEPLPAPEMPTVRLKARDRHGRTV</sequence>
<keyword evidence="3" id="KW-1185">Reference proteome</keyword>
<dbReference type="InterPro" id="IPR008778">
    <property type="entry name" value="Pirin_C_dom"/>
</dbReference>
<dbReference type="InterPro" id="IPR012093">
    <property type="entry name" value="Pirin"/>
</dbReference>
<accession>A0ABV8I4P5</accession>
<evidence type="ECO:0000313" key="2">
    <source>
        <dbReference type="EMBL" id="MFC4059133.1"/>
    </source>
</evidence>
<dbReference type="RefSeq" id="WP_377287449.1">
    <property type="nucleotide sequence ID" value="NZ_JBHSBM010000016.1"/>
</dbReference>
<dbReference type="Pfam" id="PF05726">
    <property type="entry name" value="Pirin_C"/>
    <property type="match status" value="1"/>
</dbReference>
<gene>
    <name evidence="2" type="ORF">ACFOWE_12550</name>
</gene>
<evidence type="ECO:0000259" key="1">
    <source>
        <dbReference type="Pfam" id="PF05726"/>
    </source>
</evidence>
<proteinExistence type="predicted"/>
<reference evidence="3" key="1">
    <citation type="journal article" date="2019" name="Int. J. Syst. Evol. Microbiol.">
        <title>The Global Catalogue of Microorganisms (GCM) 10K type strain sequencing project: providing services to taxonomists for standard genome sequencing and annotation.</title>
        <authorList>
            <consortium name="The Broad Institute Genomics Platform"/>
            <consortium name="The Broad Institute Genome Sequencing Center for Infectious Disease"/>
            <person name="Wu L."/>
            <person name="Ma J."/>
        </authorList>
    </citation>
    <scope>NUCLEOTIDE SEQUENCE [LARGE SCALE GENOMIC DNA]</scope>
    <source>
        <strain evidence="3">TBRC 4489</strain>
    </source>
</reference>
<dbReference type="CDD" id="cd02247">
    <property type="entry name" value="cupin_pirin_C"/>
    <property type="match status" value="1"/>
</dbReference>
<dbReference type="EMBL" id="JBHSBM010000016">
    <property type="protein sequence ID" value="MFC4059133.1"/>
    <property type="molecule type" value="Genomic_DNA"/>
</dbReference>
<dbReference type="Gene3D" id="2.60.120.10">
    <property type="entry name" value="Jelly Rolls"/>
    <property type="match status" value="1"/>
</dbReference>
<comment type="caution">
    <text evidence="2">The sequence shown here is derived from an EMBL/GenBank/DDBJ whole genome shotgun (WGS) entry which is preliminary data.</text>
</comment>
<dbReference type="PANTHER" id="PTHR13903:SF8">
    <property type="entry name" value="PIRIN"/>
    <property type="match status" value="1"/>
</dbReference>